<dbReference type="EMBL" id="MKQR01000021">
    <property type="protein sequence ID" value="OLR91520.1"/>
    <property type="molecule type" value="Genomic_DNA"/>
</dbReference>
<comment type="caution">
    <text evidence="3">The sequence shown here is derived from an EMBL/GenBank/DDBJ whole genome shotgun (WGS) entry which is preliminary data.</text>
</comment>
<accession>A0A1Q9LHN8</accession>
<dbReference type="RefSeq" id="WP_075976592.1">
    <property type="nucleotide sequence ID" value="NZ_MKQR01000021.1"/>
</dbReference>
<name>A0A1Q9LHN8_9PSEU</name>
<proteinExistence type="predicted"/>
<evidence type="ECO:0000256" key="1">
    <source>
        <dbReference type="SAM" id="MobiDB-lite"/>
    </source>
</evidence>
<evidence type="ECO:0000313" key="4">
    <source>
        <dbReference type="Proteomes" id="UP000186040"/>
    </source>
</evidence>
<feature type="transmembrane region" description="Helical" evidence="2">
    <location>
        <begin position="38"/>
        <end position="57"/>
    </location>
</feature>
<dbReference type="Pfam" id="PF10939">
    <property type="entry name" value="DUF2631"/>
    <property type="match status" value="1"/>
</dbReference>
<dbReference type="OrthoDB" id="3401220at2"/>
<dbReference type="InterPro" id="IPR024341">
    <property type="entry name" value="DUF2631"/>
</dbReference>
<keyword evidence="2" id="KW-0472">Membrane</keyword>
<keyword evidence="2" id="KW-1133">Transmembrane helix</keyword>
<feature type="region of interest" description="Disordered" evidence="1">
    <location>
        <begin position="1"/>
        <end position="26"/>
    </location>
</feature>
<reference evidence="3 4" key="1">
    <citation type="submission" date="2016-10" db="EMBL/GenBank/DDBJ databases">
        <title>The Draft Genome Sequence of Actinokineospora bangkokensis 44EHWT reveals the biosynthetic pathway of antifungal compounds Thailandins with unusual extender unit butylmalonyl-CoA.</title>
        <authorList>
            <person name="Greule A."/>
            <person name="Intra B."/>
            <person name="Flemming S."/>
            <person name="Rommel M.G."/>
            <person name="Panbangred W."/>
            <person name="Bechthold A."/>
        </authorList>
    </citation>
    <scope>NUCLEOTIDE SEQUENCE [LARGE SCALE GENOMIC DNA]</scope>
    <source>
        <strain evidence="3 4">44EHW</strain>
    </source>
</reference>
<evidence type="ECO:0008006" key="5">
    <source>
        <dbReference type="Google" id="ProtNLM"/>
    </source>
</evidence>
<gene>
    <name evidence="3" type="ORF">BJP25_25425</name>
</gene>
<dbReference type="STRING" id="1193682.BJP25_25425"/>
<organism evidence="3 4">
    <name type="scientific">Actinokineospora bangkokensis</name>
    <dbReference type="NCBI Taxonomy" id="1193682"/>
    <lineage>
        <taxon>Bacteria</taxon>
        <taxon>Bacillati</taxon>
        <taxon>Actinomycetota</taxon>
        <taxon>Actinomycetes</taxon>
        <taxon>Pseudonocardiales</taxon>
        <taxon>Pseudonocardiaceae</taxon>
        <taxon>Actinokineospora</taxon>
    </lineage>
</organism>
<protein>
    <recommendedName>
        <fullName evidence="5">DUF2631 domain-containing protein</fullName>
    </recommendedName>
</protein>
<keyword evidence="2" id="KW-0812">Transmembrane</keyword>
<dbReference type="AlphaFoldDB" id="A0A1Q9LHN8"/>
<evidence type="ECO:0000256" key="2">
    <source>
        <dbReference type="SAM" id="Phobius"/>
    </source>
</evidence>
<keyword evidence="4" id="KW-1185">Reference proteome</keyword>
<evidence type="ECO:0000313" key="3">
    <source>
        <dbReference type="EMBL" id="OLR91520.1"/>
    </source>
</evidence>
<sequence length="90" mass="9803">MAGTELEKRQTTDAAHAVSPADEPSAEWGWHGGFPRGTVIAGVFCALAMFAMLIGNHETRTEDLWLIGIGVVMLAGIGWKAHKARTSWRR</sequence>
<feature type="compositionally biased region" description="Basic and acidic residues" evidence="1">
    <location>
        <begin position="1"/>
        <end position="11"/>
    </location>
</feature>
<dbReference type="Proteomes" id="UP000186040">
    <property type="component" value="Unassembled WGS sequence"/>
</dbReference>
<feature type="transmembrane region" description="Helical" evidence="2">
    <location>
        <begin position="63"/>
        <end position="81"/>
    </location>
</feature>